<dbReference type="InterPro" id="IPR022907">
    <property type="entry name" value="VapC_family"/>
</dbReference>
<organism evidence="8 9">
    <name type="scientific">Microbacterium protaetiae</name>
    <dbReference type="NCBI Taxonomy" id="2509458"/>
    <lineage>
        <taxon>Bacteria</taxon>
        <taxon>Bacillati</taxon>
        <taxon>Actinomycetota</taxon>
        <taxon>Actinomycetes</taxon>
        <taxon>Micrococcales</taxon>
        <taxon>Microbacteriaceae</taxon>
        <taxon>Microbacterium</taxon>
    </lineage>
</organism>
<comment type="cofactor">
    <cofactor evidence="6">
        <name>Mg(2+)</name>
        <dbReference type="ChEBI" id="CHEBI:18420"/>
    </cofactor>
</comment>
<dbReference type="AlphaFoldDB" id="A0A4P6EHD7"/>
<keyword evidence="4 6" id="KW-0378">Hydrolase</keyword>
<dbReference type="HAMAP" id="MF_00265">
    <property type="entry name" value="VapC_Nob1"/>
    <property type="match status" value="1"/>
</dbReference>
<dbReference type="PANTHER" id="PTHR35901">
    <property type="entry name" value="RIBONUCLEASE VAPC3"/>
    <property type="match status" value="1"/>
</dbReference>
<dbReference type="GO" id="GO:0090729">
    <property type="term" value="F:toxin activity"/>
    <property type="evidence" value="ECO:0007669"/>
    <property type="project" value="UniProtKB-KW"/>
</dbReference>
<dbReference type="GO" id="GO:0016787">
    <property type="term" value="F:hydrolase activity"/>
    <property type="evidence" value="ECO:0007669"/>
    <property type="project" value="UniProtKB-KW"/>
</dbReference>
<name>A0A4P6EHD7_9MICO</name>
<comment type="function">
    <text evidence="6">Toxic component of a toxin-antitoxin (TA) system. An RNase.</text>
</comment>
<dbReference type="Pfam" id="PF01850">
    <property type="entry name" value="PIN"/>
    <property type="match status" value="1"/>
</dbReference>
<dbReference type="EMBL" id="CP035494">
    <property type="protein sequence ID" value="QAY59517.1"/>
    <property type="molecule type" value="Genomic_DNA"/>
</dbReference>
<evidence type="ECO:0000259" key="7">
    <source>
        <dbReference type="Pfam" id="PF01850"/>
    </source>
</evidence>
<evidence type="ECO:0000256" key="6">
    <source>
        <dbReference type="HAMAP-Rule" id="MF_00265"/>
    </source>
</evidence>
<evidence type="ECO:0000256" key="5">
    <source>
        <dbReference type="ARBA" id="ARBA00022842"/>
    </source>
</evidence>
<keyword evidence="2 6" id="KW-0540">Nuclease</keyword>
<comment type="similarity">
    <text evidence="6">Belongs to the PINc/VapC protein family.</text>
</comment>
<dbReference type="GO" id="GO:0004540">
    <property type="term" value="F:RNA nuclease activity"/>
    <property type="evidence" value="ECO:0007669"/>
    <property type="project" value="InterPro"/>
</dbReference>
<dbReference type="SUPFAM" id="SSF88723">
    <property type="entry name" value="PIN domain-like"/>
    <property type="match status" value="1"/>
</dbReference>
<protein>
    <recommendedName>
        <fullName evidence="6">Ribonuclease VapC</fullName>
        <shortName evidence="6">RNase VapC</shortName>
        <ecNumber evidence="6">3.1.-.-</ecNumber>
    </recommendedName>
    <alternativeName>
        <fullName evidence="6">Toxin VapC</fullName>
    </alternativeName>
</protein>
<keyword evidence="5 6" id="KW-0460">Magnesium</keyword>
<evidence type="ECO:0000256" key="4">
    <source>
        <dbReference type="ARBA" id="ARBA00022801"/>
    </source>
</evidence>
<feature type="binding site" evidence="6">
    <location>
        <position position="106"/>
    </location>
    <ligand>
        <name>Mg(2+)</name>
        <dbReference type="ChEBI" id="CHEBI:18420"/>
    </ligand>
</feature>
<dbReference type="PANTHER" id="PTHR35901:SF1">
    <property type="entry name" value="EXONUCLEASE VAPC9"/>
    <property type="match status" value="1"/>
</dbReference>
<evidence type="ECO:0000256" key="3">
    <source>
        <dbReference type="ARBA" id="ARBA00022723"/>
    </source>
</evidence>
<keyword evidence="9" id="KW-1185">Reference proteome</keyword>
<dbReference type="InterPro" id="IPR029060">
    <property type="entry name" value="PIN-like_dom_sf"/>
</dbReference>
<keyword evidence="6" id="KW-0800">Toxin</keyword>
<keyword evidence="3 6" id="KW-0479">Metal-binding</keyword>
<proteinExistence type="inferred from homology"/>
<accession>A0A4P6EHD7</accession>
<dbReference type="KEGG" id="mprt:ET475_05635"/>
<dbReference type="EC" id="3.1.-.-" evidence="6"/>
<dbReference type="CDD" id="cd09873">
    <property type="entry name" value="PIN_Pae0151-like"/>
    <property type="match status" value="1"/>
</dbReference>
<reference evidence="8 9" key="1">
    <citation type="submission" date="2019-01" db="EMBL/GenBank/DDBJ databases">
        <title>Genome sequencing of strain DFW100M-13.</title>
        <authorList>
            <person name="Heo J."/>
            <person name="Kim S.-J."/>
            <person name="Kim J.-S."/>
            <person name="Hong S.-B."/>
            <person name="Kwon S.-W."/>
        </authorList>
    </citation>
    <scope>NUCLEOTIDE SEQUENCE [LARGE SCALE GENOMIC DNA]</scope>
    <source>
        <strain evidence="8 9">DFW100M-13</strain>
    </source>
</reference>
<dbReference type="OrthoDB" id="4377304at2"/>
<dbReference type="InterPro" id="IPR002716">
    <property type="entry name" value="PIN_dom"/>
</dbReference>
<evidence type="ECO:0000313" key="9">
    <source>
        <dbReference type="Proteomes" id="UP000293995"/>
    </source>
</evidence>
<dbReference type="InterPro" id="IPR051619">
    <property type="entry name" value="TypeII_TA_RNase_PINc/VapC"/>
</dbReference>
<dbReference type="GO" id="GO:0000287">
    <property type="term" value="F:magnesium ion binding"/>
    <property type="evidence" value="ECO:0007669"/>
    <property type="project" value="UniProtKB-UniRule"/>
</dbReference>
<dbReference type="RefSeq" id="WP_129386988.1">
    <property type="nucleotide sequence ID" value="NZ_CP035494.1"/>
</dbReference>
<feature type="domain" description="PIN" evidence="7">
    <location>
        <begin position="13"/>
        <end position="131"/>
    </location>
</feature>
<dbReference type="Proteomes" id="UP000293995">
    <property type="component" value="Chromosome"/>
</dbReference>
<gene>
    <name evidence="6" type="primary">vapC</name>
    <name evidence="8" type="ORF">ET475_05635</name>
</gene>
<keyword evidence="1 6" id="KW-1277">Toxin-antitoxin system</keyword>
<evidence type="ECO:0000313" key="8">
    <source>
        <dbReference type="EMBL" id="QAY59517.1"/>
    </source>
</evidence>
<dbReference type="InterPro" id="IPR044153">
    <property type="entry name" value="PIN_Pae0151-like"/>
</dbReference>
<dbReference type="Gene3D" id="3.40.50.1010">
    <property type="entry name" value="5'-nuclease"/>
    <property type="match status" value="1"/>
</dbReference>
<evidence type="ECO:0000256" key="1">
    <source>
        <dbReference type="ARBA" id="ARBA00022649"/>
    </source>
</evidence>
<sequence length="141" mass="15132">MRAGPDADAAELVVVDASAIVAVTASRSAVASALTDRLSATKMFAPHLLPTEVDSALRGLALRRRLTPEQADAARRATQALLIELWPWALLSDRAWQLRENLSTYDAGYVALAEYLGAPLITGDARIARAPHVPCRVEVFG</sequence>
<evidence type="ECO:0000256" key="2">
    <source>
        <dbReference type="ARBA" id="ARBA00022722"/>
    </source>
</evidence>
<feature type="binding site" evidence="6">
    <location>
        <position position="16"/>
    </location>
    <ligand>
        <name>Mg(2+)</name>
        <dbReference type="ChEBI" id="CHEBI:18420"/>
    </ligand>
</feature>